<keyword evidence="3" id="KW-0288">FMN</keyword>
<dbReference type="KEGG" id="cinf:CINF_0502"/>
<dbReference type="GO" id="GO:0008694">
    <property type="term" value="F:4-hydroxy-3-polyprenylbenzoate decarboxylase activity"/>
    <property type="evidence" value="ECO:0007669"/>
    <property type="project" value="UniProtKB-EC"/>
</dbReference>
<protein>
    <submittedName>
        <fullName evidence="6">3-octaprenyl-4-hydroxybenzoate carboxy-lyase</fullName>
        <ecNumber evidence="6">4.1.1.98</ecNumber>
    </submittedName>
</protein>
<keyword evidence="7" id="KW-1185">Reference proteome</keyword>
<dbReference type="SUPFAM" id="SSF52507">
    <property type="entry name" value="Homo-oligomeric flavin-containing Cys decarboxylases, HFCD"/>
    <property type="match status" value="1"/>
</dbReference>
<dbReference type="InterPro" id="IPR003382">
    <property type="entry name" value="Flavoprotein"/>
</dbReference>
<dbReference type="InterPro" id="IPR004507">
    <property type="entry name" value="UbiX-like"/>
</dbReference>
<keyword evidence="1" id="KW-0637">Prenyltransferase</keyword>
<evidence type="ECO:0000256" key="3">
    <source>
        <dbReference type="ARBA" id="ARBA00022643"/>
    </source>
</evidence>
<evidence type="ECO:0000313" key="6">
    <source>
        <dbReference type="EMBL" id="QLI05030.1"/>
    </source>
</evidence>
<evidence type="ECO:0000256" key="4">
    <source>
        <dbReference type="ARBA" id="ARBA00022679"/>
    </source>
</evidence>
<feature type="domain" description="Flavoprotein" evidence="5">
    <location>
        <begin position="1"/>
        <end position="179"/>
    </location>
</feature>
<name>A0A7H9CFZ5_9BACT</name>
<dbReference type="Gene3D" id="3.40.50.1950">
    <property type="entry name" value="Flavin prenyltransferase-like"/>
    <property type="match status" value="1"/>
</dbReference>
<dbReference type="EMBL" id="CP049075">
    <property type="protein sequence ID" value="QLI05030.1"/>
    <property type="molecule type" value="Genomic_DNA"/>
</dbReference>
<keyword evidence="4" id="KW-0808">Transferase</keyword>
<dbReference type="RefSeq" id="WP_179975627.1">
    <property type="nucleotide sequence ID" value="NZ_CP049075.1"/>
</dbReference>
<evidence type="ECO:0000256" key="2">
    <source>
        <dbReference type="ARBA" id="ARBA00022630"/>
    </source>
</evidence>
<evidence type="ECO:0000259" key="5">
    <source>
        <dbReference type="Pfam" id="PF02441"/>
    </source>
</evidence>
<dbReference type="EC" id="4.1.1.98" evidence="6"/>
<dbReference type="InterPro" id="IPR036551">
    <property type="entry name" value="Flavin_trans-like"/>
</dbReference>
<evidence type="ECO:0000313" key="7">
    <source>
        <dbReference type="Proteomes" id="UP000509414"/>
    </source>
</evidence>
<keyword evidence="2" id="KW-0285">Flavoprotein</keyword>
<dbReference type="AlphaFoldDB" id="A0A7H9CFZ5"/>
<dbReference type="Pfam" id="PF02441">
    <property type="entry name" value="Flavoprotein"/>
    <property type="match status" value="1"/>
</dbReference>
<dbReference type="Proteomes" id="UP000509414">
    <property type="component" value="Chromosome"/>
</dbReference>
<sequence>MKVIVGISGASLGLFGIKTANALFDAKCDVCVIFSQNAKISLACESLTNSTNFNPSSLKTATKAELLALGDEVIAQNLYSKINIESEIWASPASGSSGFEAMIIAPCSINCLGKIACGLSDSLLTRAASVMIKEQRKLVLGVREMPLNIISLEQMSALAKLGVIMAPPVLASYSGDEMQNFIIGKWLDILGVKNDLYKRWE</sequence>
<keyword evidence="6" id="KW-0456">Lyase</keyword>
<evidence type="ECO:0000256" key="1">
    <source>
        <dbReference type="ARBA" id="ARBA00022602"/>
    </source>
</evidence>
<proteinExistence type="predicted"/>
<reference evidence="6 7" key="1">
    <citation type="submission" date="2020-02" db="EMBL/GenBank/DDBJ databases">
        <title>Complete genome sequence of the novel Campylobacter species Candidatus Campylobacter infans.</title>
        <authorList>
            <person name="Duim B."/>
            <person name="Zomer A."/>
            <person name="van der Graaf L."/>
            <person name="Wagenaar J."/>
        </authorList>
    </citation>
    <scope>NUCLEOTIDE SEQUENCE [LARGE SCALE GENOMIC DNA]</scope>
    <source>
        <strain evidence="6 7">19S00001</strain>
    </source>
</reference>
<dbReference type="NCBIfam" id="TIGR00421">
    <property type="entry name" value="ubiX_pad"/>
    <property type="match status" value="1"/>
</dbReference>
<dbReference type="GO" id="GO:0004659">
    <property type="term" value="F:prenyltransferase activity"/>
    <property type="evidence" value="ECO:0007669"/>
    <property type="project" value="UniProtKB-KW"/>
</dbReference>
<accession>A0A7H9CFZ5</accession>
<organism evidence="6 7">
    <name type="scientific">Candidatus Campylobacter infans</name>
    <dbReference type="NCBI Taxonomy" id="2561898"/>
    <lineage>
        <taxon>Bacteria</taxon>
        <taxon>Pseudomonadati</taxon>
        <taxon>Campylobacterota</taxon>
        <taxon>Epsilonproteobacteria</taxon>
        <taxon>Campylobacterales</taxon>
        <taxon>Campylobacteraceae</taxon>
        <taxon>Campylobacter</taxon>
    </lineage>
</organism>
<gene>
    <name evidence="6" type="primary">ubiX</name>
    <name evidence="6" type="ORF">CINF_0502</name>
</gene>